<name>A0A0C9XIG6_9AGAR</name>
<organism evidence="2 3">
    <name type="scientific">Laccaria amethystina LaAM-08-1</name>
    <dbReference type="NCBI Taxonomy" id="1095629"/>
    <lineage>
        <taxon>Eukaryota</taxon>
        <taxon>Fungi</taxon>
        <taxon>Dikarya</taxon>
        <taxon>Basidiomycota</taxon>
        <taxon>Agaricomycotina</taxon>
        <taxon>Agaricomycetes</taxon>
        <taxon>Agaricomycetidae</taxon>
        <taxon>Agaricales</taxon>
        <taxon>Agaricineae</taxon>
        <taxon>Hydnangiaceae</taxon>
        <taxon>Laccaria</taxon>
    </lineage>
</organism>
<keyword evidence="3" id="KW-1185">Reference proteome</keyword>
<proteinExistence type="predicted"/>
<dbReference type="Proteomes" id="UP000054477">
    <property type="component" value="Unassembled WGS sequence"/>
</dbReference>
<evidence type="ECO:0000256" key="1">
    <source>
        <dbReference type="SAM" id="MobiDB-lite"/>
    </source>
</evidence>
<dbReference type="AlphaFoldDB" id="A0A0C9XIG6"/>
<gene>
    <name evidence="2" type="ORF">K443DRAFT_9926</name>
</gene>
<dbReference type="EMBL" id="KN838694">
    <property type="protein sequence ID" value="KIJ97391.1"/>
    <property type="molecule type" value="Genomic_DNA"/>
</dbReference>
<evidence type="ECO:0000313" key="2">
    <source>
        <dbReference type="EMBL" id="KIJ97391.1"/>
    </source>
</evidence>
<sequence length="89" mass="9905">MHIKYLSPRHQILRTSTDPTLSSSYTSKISGPPNSTHTYPTPASLYISNISAFFHDLVDLALELPEQVLCTQATVAHIHDIAAPISRRY</sequence>
<feature type="region of interest" description="Disordered" evidence="1">
    <location>
        <begin position="16"/>
        <end position="36"/>
    </location>
</feature>
<dbReference type="HOGENOM" id="CLU_2455063_0_0_1"/>
<reference evidence="2 3" key="1">
    <citation type="submission" date="2014-04" db="EMBL/GenBank/DDBJ databases">
        <authorList>
            <consortium name="DOE Joint Genome Institute"/>
            <person name="Kuo A."/>
            <person name="Kohler A."/>
            <person name="Nagy L.G."/>
            <person name="Floudas D."/>
            <person name="Copeland A."/>
            <person name="Barry K.W."/>
            <person name="Cichocki N."/>
            <person name="Veneault-Fourrey C."/>
            <person name="LaButti K."/>
            <person name="Lindquist E.A."/>
            <person name="Lipzen A."/>
            <person name="Lundell T."/>
            <person name="Morin E."/>
            <person name="Murat C."/>
            <person name="Sun H."/>
            <person name="Tunlid A."/>
            <person name="Henrissat B."/>
            <person name="Grigoriev I.V."/>
            <person name="Hibbett D.S."/>
            <person name="Martin F."/>
            <person name="Nordberg H.P."/>
            <person name="Cantor M.N."/>
            <person name="Hua S.X."/>
        </authorList>
    </citation>
    <scope>NUCLEOTIDE SEQUENCE [LARGE SCALE GENOMIC DNA]</scope>
    <source>
        <strain evidence="2 3">LaAM-08-1</strain>
    </source>
</reference>
<reference evidence="3" key="2">
    <citation type="submission" date="2015-01" db="EMBL/GenBank/DDBJ databases">
        <title>Evolutionary Origins and Diversification of the Mycorrhizal Mutualists.</title>
        <authorList>
            <consortium name="DOE Joint Genome Institute"/>
            <consortium name="Mycorrhizal Genomics Consortium"/>
            <person name="Kohler A."/>
            <person name="Kuo A."/>
            <person name="Nagy L.G."/>
            <person name="Floudas D."/>
            <person name="Copeland A."/>
            <person name="Barry K.W."/>
            <person name="Cichocki N."/>
            <person name="Veneault-Fourrey C."/>
            <person name="LaButti K."/>
            <person name="Lindquist E.A."/>
            <person name="Lipzen A."/>
            <person name="Lundell T."/>
            <person name="Morin E."/>
            <person name="Murat C."/>
            <person name="Riley R."/>
            <person name="Ohm R."/>
            <person name="Sun H."/>
            <person name="Tunlid A."/>
            <person name="Henrissat B."/>
            <person name="Grigoriev I.V."/>
            <person name="Hibbett D.S."/>
            <person name="Martin F."/>
        </authorList>
    </citation>
    <scope>NUCLEOTIDE SEQUENCE [LARGE SCALE GENOMIC DNA]</scope>
    <source>
        <strain evidence="3">LaAM-08-1</strain>
    </source>
</reference>
<accession>A0A0C9XIG6</accession>
<protein>
    <submittedName>
        <fullName evidence="2">Uncharacterized protein</fullName>
    </submittedName>
</protein>
<evidence type="ECO:0000313" key="3">
    <source>
        <dbReference type="Proteomes" id="UP000054477"/>
    </source>
</evidence>